<proteinExistence type="predicted"/>
<dbReference type="Proteomes" id="UP001156664">
    <property type="component" value="Unassembled WGS sequence"/>
</dbReference>
<evidence type="ECO:0000259" key="1">
    <source>
        <dbReference type="SMART" id="SM00881"/>
    </source>
</evidence>
<organism evidence="2 3">
    <name type="scientific">Limnobacter litoralis</name>
    <dbReference type="NCBI Taxonomy" id="481366"/>
    <lineage>
        <taxon>Bacteria</taxon>
        <taxon>Pseudomonadati</taxon>
        <taxon>Pseudomonadota</taxon>
        <taxon>Betaproteobacteria</taxon>
        <taxon>Burkholderiales</taxon>
        <taxon>Burkholderiaceae</taxon>
        <taxon>Limnobacter</taxon>
    </lineage>
</organism>
<dbReference type="EMBL" id="BSOJ01000006">
    <property type="protein sequence ID" value="GLR25333.1"/>
    <property type="molecule type" value="Genomic_DNA"/>
</dbReference>
<sequence length="140" mass="15357">MNDDDMRELLGRSKTIAVVGFSAQTHKPSFFVSKYMQSQGYRILPINPALAGRPSGLMGEIAYPDIDAARQATGLEIDIVNVFRRAEHTPLVAKQAVHAKAGVLWLQQGIVSEEAAKIASNAGLQVIMDLCLKLEHQRLM</sequence>
<dbReference type="InterPro" id="IPR036291">
    <property type="entry name" value="NAD(P)-bd_dom_sf"/>
</dbReference>
<dbReference type="RefSeq" id="WP_284279679.1">
    <property type="nucleotide sequence ID" value="NZ_BSOJ01000006.1"/>
</dbReference>
<comment type="caution">
    <text evidence="2">The sequence shown here is derived from an EMBL/GenBank/DDBJ whole genome shotgun (WGS) entry which is preliminary data.</text>
</comment>
<dbReference type="Pfam" id="PF13380">
    <property type="entry name" value="CoA_binding_2"/>
    <property type="match status" value="1"/>
</dbReference>
<feature type="domain" description="CoA-binding" evidence="1">
    <location>
        <begin position="9"/>
        <end position="110"/>
    </location>
</feature>
<evidence type="ECO:0000313" key="2">
    <source>
        <dbReference type="EMBL" id="GLR25333.1"/>
    </source>
</evidence>
<dbReference type="SUPFAM" id="SSF51735">
    <property type="entry name" value="NAD(P)-binding Rossmann-fold domains"/>
    <property type="match status" value="1"/>
</dbReference>
<name>A0ABQ5YQY5_9BURK</name>
<gene>
    <name evidence="2" type="ORF">GCM10007875_04210</name>
</gene>
<accession>A0ABQ5YQY5</accession>
<dbReference type="InterPro" id="IPR003781">
    <property type="entry name" value="CoA-bd"/>
</dbReference>
<keyword evidence="3" id="KW-1185">Reference proteome</keyword>
<dbReference type="PANTHER" id="PTHR33303:SF2">
    <property type="entry name" value="COA-BINDING DOMAIN-CONTAINING PROTEIN"/>
    <property type="match status" value="1"/>
</dbReference>
<dbReference type="Gene3D" id="3.40.50.720">
    <property type="entry name" value="NAD(P)-binding Rossmann-like Domain"/>
    <property type="match status" value="1"/>
</dbReference>
<dbReference type="PANTHER" id="PTHR33303">
    <property type="entry name" value="CYTOPLASMIC PROTEIN-RELATED"/>
    <property type="match status" value="1"/>
</dbReference>
<reference evidence="3" key="1">
    <citation type="journal article" date="2019" name="Int. J. Syst. Evol. Microbiol.">
        <title>The Global Catalogue of Microorganisms (GCM) 10K type strain sequencing project: providing services to taxonomists for standard genome sequencing and annotation.</title>
        <authorList>
            <consortium name="The Broad Institute Genomics Platform"/>
            <consortium name="The Broad Institute Genome Sequencing Center for Infectious Disease"/>
            <person name="Wu L."/>
            <person name="Ma J."/>
        </authorList>
    </citation>
    <scope>NUCLEOTIDE SEQUENCE [LARGE SCALE GENOMIC DNA]</scope>
    <source>
        <strain evidence="3">NBRC 105857</strain>
    </source>
</reference>
<dbReference type="SMART" id="SM00881">
    <property type="entry name" value="CoA_binding"/>
    <property type="match status" value="1"/>
</dbReference>
<evidence type="ECO:0000313" key="3">
    <source>
        <dbReference type="Proteomes" id="UP001156664"/>
    </source>
</evidence>
<protein>
    <submittedName>
        <fullName evidence="2">CoA-binding protein</fullName>
    </submittedName>
</protein>